<proteinExistence type="inferred from homology"/>
<organism evidence="15">
    <name type="scientific">Streptomyces iranensis</name>
    <dbReference type="NCBI Taxonomy" id="576784"/>
    <lineage>
        <taxon>Bacteria</taxon>
        <taxon>Bacillati</taxon>
        <taxon>Actinomycetota</taxon>
        <taxon>Actinomycetes</taxon>
        <taxon>Kitasatosporales</taxon>
        <taxon>Streptomycetaceae</taxon>
        <taxon>Streptomyces</taxon>
        <taxon>Streptomyces violaceusniger group</taxon>
    </lineage>
</organism>
<feature type="domain" description="Alcohol dehydrogenase-like N-terminal" evidence="14">
    <location>
        <begin position="1"/>
        <end position="77"/>
    </location>
</feature>
<evidence type="ECO:0000256" key="5">
    <source>
        <dbReference type="ARBA" id="ARBA00037678"/>
    </source>
</evidence>
<dbReference type="InterPro" id="IPR002328">
    <property type="entry name" value="ADH_Zn_CS"/>
</dbReference>
<gene>
    <name evidence="16" type="ORF">J2Z30_004123</name>
    <name evidence="15" type="ORF">SIRAN2733</name>
</gene>
<comment type="catalytic activity">
    <reaction evidence="10">
        <text>2-deoxy-scyllo-inosamine + NAD(+) = 3-amino-2,3-dideoxy-scyllo-inosose + NADH + H(+)</text>
        <dbReference type="Rhea" id="RHEA:33883"/>
        <dbReference type="ChEBI" id="CHEBI:15378"/>
        <dbReference type="ChEBI" id="CHEBI:57540"/>
        <dbReference type="ChEBI" id="CHEBI:57945"/>
        <dbReference type="ChEBI" id="CHEBI:65002"/>
        <dbReference type="ChEBI" id="CHEBI:65003"/>
        <dbReference type="EC" id="1.1.1.329"/>
    </reaction>
</comment>
<dbReference type="PANTHER" id="PTHR43401">
    <property type="entry name" value="L-THREONINE 3-DEHYDROGENASE"/>
    <property type="match status" value="1"/>
</dbReference>
<dbReference type="InterPro" id="IPR013154">
    <property type="entry name" value="ADH-like_N"/>
</dbReference>
<evidence type="ECO:0000256" key="11">
    <source>
        <dbReference type="ARBA" id="ARBA00049085"/>
    </source>
</evidence>
<dbReference type="EMBL" id="LK022848">
    <property type="protein sequence ID" value="CDR05800.1"/>
    <property type="molecule type" value="Genomic_DNA"/>
</dbReference>
<keyword evidence="3 12" id="KW-0862">Zinc</keyword>
<evidence type="ECO:0000313" key="17">
    <source>
        <dbReference type="Proteomes" id="UP000756710"/>
    </source>
</evidence>
<dbReference type="Pfam" id="PF00107">
    <property type="entry name" value="ADH_zinc_N"/>
    <property type="match status" value="1"/>
</dbReference>
<evidence type="ECO:0000313" key="15">
    <source>
        <dbReference type="EMBL" id="CDR05800.1"/>
    </source>
</evidence>
<comment type="cofactor">
    <cofactor evidence="1 12">
        <name>Zn(2+)</name>
        <dbReference type="ChEBI" id="CHEBI:29105"/>
    </cofactor>
</comment>
<keyword evidence="4 16" id="KW-0560">Oxidoreductase</keyword>
<reference evidence="15" key="1">
    <citation type="submission" date="2014-05" db="EMBL/GenBank/DDBJ databases">
        <authorList>
            <person name="Horn Fabian"/>
        </authorList>
    </citation>
    <scope>NUCLEOTIDE SEQUENCE</scope>
</reference>
<feature type="domain" description="Alcohol dehydrogenase-like C-terminal" evidence="13">
    <location>
        <begin position="119"/>
        <end position="238"/>
    </location>
</feature>
<comment type="function">
    <text evidence="5">Catalyzes the oxidation of 2-deoxy-scyllo-inosamine (DOIA) with NAD(+) or NADP(+), forming 3-amino-2,3-dideoxy-scyllo-inosose (amino-DOI).</text>
</comment>
<evidence type="ECO:0000256" key="1">
    <source>
        <dbReference type="ARBA" id="ARBA00001947"/>
    </source>
</evidence>
<dbReference type="Pfam" id="PF08240">
    <property type="entry name" value="ADH_N"/>
    <property type="match status" value="1"/>
</dbReference>
<dbReference type="InterPro" id="IPR013149">
    <property type="entry name" value="ADH-like_C"/>
</dbReference>
<evidence type="ECO:0000259" key="14">
    <source>
        <dbReference type="Pfam" id="PF08240"/>
    </source>
</evidence>
<keyword evidence="2 12" id="KW-0479">Metal-binding</keyword>
<dbReference type="HOGENOM" id="CLU_026673_11_0_11"/>
<protein>
    <recommendedName>
        <fullName evidence="9">2-deoxy-scyllo-inosamine dehydrogenase</fullName>
        <ecNumber evidence="8">1.1.1.329</ecNumber>
    </recommendedName>
</protein>
<accession>A0A060ZI92</accession>
<dbReference type="Gene3D" id="3.40.50.720">
    <property type="entry name" value="NAD(P)-binding Rossmann-like Domain"/>
    <property type="match status" value="1"/>
</dbReference>
<dbReference type="Gene3D" id="3.90.180.10">
    <property type="entry name" value="Medium-chain alcohol dehydrogenases, catalytic domain"/>
    <property type="match status" value="1"/>
</dbReference>
<dbReference type="PROSITE" id="PS00059">
    <property type="entry name" value="ADH_ZINC"/>
    <property type="match status" value="1"/>
</dbReference>
<evidence type="ECO:0000256" key="9">
    <source>
        <dbReference type="ARBA" id="ARBA00039387"/>
    </source>
</evidence>
<comment type="similarity">
    <text evidence="7">Belongs to the zinc-containing alcohol dehydrogenase family. DOIA dehydrogenase subfamily.</text>
</comment>
<dbReference type="SUPFAM" id="SSF51735">
    <property type="entry name" value="NAD(P)-binding Rossmann-fold domains"/>
    <property type="match status" value="1"/>
</dbReference>
<dbReference type="EC" id="1.1.1.329" evidence="8"/>
<dbReference type="PANTHER" id="PTHR43401:SF2">
    <property type="entry name" value="L-THREONINE 3-DEHYDROGENASE"/>
    <property type="match status" value="1"/>
</dbReference>
<evidence type="ECO:0000256" key="12">
    <source>
        <dbReference type="RuleBase" id="RU361277"/>
    </source>
</evidence>
<dbReference type="EMBL" id="JAGGLR010000010">
    <property type="protein sequence ID" value="MBP2063104.1"/>
    <property type="molecule type" value="Genomic_DNA"/>
</dbReference>
<evidence type="ECO:0000256" key="10">
    <source>
        <dbReference type="ARBA" id="ARBA00048685"/>
    </source>
</evidence>
<evidence type="ECO:0000256" key="7">
    <source>
        <dbReference type="ARBA" id="ARBA00038004"/>
    </source>
</evidence>
<comment type="catalytic activity">
    <reaction evidence="11">
        <text>2-deoxy-scyllo-inosamine + NADP(+) = 3-amino-2,3-dideoxy-scyllo-inosose + NADPH + H(+)</text>
        <dbReference type="Rhea" id="RHEA:33879"/>
        <dbReference type="ChEBI" id="CHEBI:15378"/>
        <dbReference type="ChEBI" id="CHEBI:57783"/>
        <dbReference type="ChEBI" id="CHEBI:58349"/>
        <dbReference type="ChEBI" id="CHEBI:65002"/>
        <dbReference type="ChEBI" id="CHEBI:65003"/>
        <dbReference type="EC" id="1.1.1.329"/>
    </reaction>
</comment>
<dbReference type="InterPro" id="IPR011032">
    <property type="entry name" value="GroES-like_sf"/>
</dbReference>
<dbReference type="GO" id="GO:0008270">
    <property type="term" value="F:zinc ion binding"/>
    <property type="evidence" value="ECO:0007669"/>
    <property type="project" value="InterPro"/>
</dbReference>
<dbReference type="InterPro" id="IPR036291">
    <property type="entry name" value="NAD(P)-bd_dom_sf"/>
</dbReference>
<evidence type="ECO:0000256" key="6">
    <source>
        <dbReference type="ARBA" id="ARBA00037908"/>
    </source>
</evidence>
<keyword evidence="17" id="KW-1185">Reference proteome</keyword>
<dbReference type="SUPFAM" id="SSF50129">
    <property type="entry name" value="GroES-like"/>
    <property type="match status" value="1"/>
</dbReference>
<dbReference type="Proteomes" id="UP000756710">
    <property type="component" value="Unassembled WGS sequence"/>
</dbReference>
<evidence type="ECO:0000256" key="4">
    <source>
        <dbReference type="ARBA" id="ARBA00023002"/>
    </source>
</evidence>
<sequence length="278" mass="28711">MTFGHEAVGRVIAVGPGADPAWVGKRVVPIAIDGCGECVTCRRGLRQICPRRTVLGLSFDGAAAESFLISEARVVEVDVDLTSKLLALTEPVSVAYRAVRHLEQSPGGPLDVVVSGPGPIGLAAALLLSQRGHHVVLTGAERDRDLRLATAASLGLKALVATEAEELTPDGWIEASGSAHGLGAALRQTLPGGTVVVPGLFGAPADPDVNLLTRREICLKGSYGSQAEDYRHAMSVLAADPQLWSSLLDVRPLADGVAGLQAAASGETFKVVLVPGAN</sequence>
<evidence type="ECO:0000259" key="13">
    <source>
        <dbReference type="Pfam" id="PF00107"/>
    </source>
</evidence>
<evidence type="ECO:0000256" key="3">
    <source>
        <dbReference type="ARBA" id="ARBA00022833"/>
    </source>
</evidence>
<name>A0A060ZI92_9ACTN</name>
<evidence type="ECO:0000256" key="8">
    <source>
        <dbReference type="ARBA" id="ARBA00039102"/>
    </source>
</evidence>
<dbReference type="InterPro" id="IPR050129">
    <property type="entry name" value="Zn_alcohol_dh"/>
</dbReference>
<evidence type="ECO:0000256" key="2">
    <source>
        <dbReference type="ARBA" id="ARBA00022723"/>
    </source>
</evidence>
<dbReference type="GO" id="GO:0016491">
    <property type="term" value="F:oxidoreductase activity"/>
    <property type="evidence" value="ECO:0007669"/>
    <property type="project" value="UniProtKB-KW"/>
</dbReference>
<comment type="pathway">
    <text evidence="6">Metabolic intermediate biosynthesis; 2-deoxystreptamine biosynthesis; 2-deoxystreptamine from D-glucose 6-phosphate: step 3/4.</text>
</comment>
<reference evidence="16 17" key="2">
    <citation type="submission" date="2021-03" db="EMBL/GenBank/DDBJ databases">
        <title>Genomic Encyclopedia of Type Strains, Phase IV (KMG-IV): sequencing the most valuable type-strain genomes for metagenomic binning, comparative biology and taxonomic classification.</title>
        <authorList>
            <person name="Goeker M."/>
        </authorList>
    </citation>
    <scope>NUCLEOTIDE SEQUENCE [LARGE SCALE GENOMIC DNA]</scope>
    <source>
        <strain evidence="16 17">DSM 41954</strain>
    </source>
</reference>
<dbReference type="AlphaFoldDB" id="A0A060ZI92"/>
<evidence type="ECO:0000313" key="16">
    <source>
        <dbReference type="EMBL" id="MBP2063104.1"/>
    </source>
</evidence>